<dbReference type="InterPro" id="IPR051867">
    <property type="entry name" value="Angio_Inhib/Adhesion_GPCR"/>
</dbReference>
<feature type="region of interest" description="Disordered" evidence="6">
    <location>
        <begin position="167"/>
        <end position="205"/>
    </location>
</feature>
<feature type="signal peptide" evidence="7">
    <location>
        <begin position="1"/>
        <end position="26"/>
    </location>
</feature>
<comment type="similarity">
    <text evidence="2">Belongs to the isthmin family.</text>
</comment>
<dbReference type="PROSITE" id="PS50856">
    <property type="entry name" value="AMOP"/>
    <property type="match status" value="1"/>
</dbReference>
<dbReference type="Pfam" id="PF00090">
    <property type="entry name" value="TSP_1"/>
    <property type="match status" value="1"/>
</dbReference>
<evidence type="ECO:0000256" key="4">
    <source>
        <dbReference type="ARBA" id="ARBA00022729"/>
    </source>
</evidence>
<comment type="caution">
    <text evidence="9">The sequence shown here is derived from an EMBL/GenBank/DDBJ whole genome shotgun (WGS) entry which is preliminary data.</text>
</comment>
<dbReference type="PROSITE" id="PS50092">
    <property type="entry name" value="TSP1"/>
    <property type="match status" value="1"/>
</dbReference>
<dbReference type="AlphaFoldDB" id="A0A7J8B0E5"/>
<evidence type="ECO:0000256" key="2">
    <source>
        <dbReference type="ARBA" id="ARBA00010198"/>
    </source>
</evidence>
<dbReference type="InterPro" id="IPR000884">
    <property type="entry name" value="TSP1_rpt"/>
</dbReference>
<dbReference type="Proteomes" id="UP000558488">
    <property type="component" value="Unassembled WGS sequence"/>
</dbReference>
<proteinExistence type="inferred from homology"/>
<dbReference type="Pfam" id="PF03782">
    <property type="entry name" value="AMOP"/>
    <property type="match status" value="1"/>
</dbReference>
<evidence type="ECO:0000256" key="5">
    <source>
        <dbReference type="ARBA" id="ARBA00023157"/>
    </source>
</evidence>
<organism evidence="9 10">
    <name type="scientific">Pipistrellus kuhlii</name>
    <name type="common">Kuhl's pipistrelle</name>
    <dbReference type="NCBI Taxonomy" id="59472"/>
    <lineage>
        <taxon>Eukaryota</taxon>
        <taxon>Metazoa</taxon>
        <taxon>Chordata</taxon>
        <taxon>Craniata</taxon>
        <taxon>Vertebrata</taxon>
        <taxon>Euteleostomi</taxon>
        <taxon>Mammalia</taxon>
        <taxon>Eutheria</taxon>
        <taxon>Laurasiatheria</taxon>
        <taxon>Chiroptera</taxon>
        <taxon>Yangochiroptera</taxon>
        <taxon>Vespertilionidae</taxon>
        <taxon>Pipistrellus</taxon>
    </lineage>
</organism>
<evidence type="ECO:0000256" key="6">
    <source>
        <dbReference type="SAM" id="MobiDB-lite"/>
    </source>
</evidence>
<dbReference type="PANTHER" id="PTHR10239">
    <property type="entry name" value="ISTHMIN-2"/>
    <property type="match status" value="1"/>
</dbReference>
<feature type="domain" description="AMOP" evidence="8">
    <location>
        <begin position="310"/>
        <end position="473"/>
    </location>
</feature>
<dbReference type="SUPFAM" id="SSF82895">
    <property type="entry name" value="TSP-1 type 1 repeat"/>
    <property type="match status" value="1"/>
</dbReference>
<dbReference type="GO" id="GO:0005576">
    <property type="term" value="C:extracellular region"/>
    <property type="evidence" value="ECO:0007669"/>
    <property type="project" value="UniProtKB-SubCell"/>
</dbReference>
<name>A0A7J8B0E5_PIPKU</name>
<evidence type="ECO:0000256" key="7">
    <source>
        <dbReference type="SAM" id="SignalP"/>
    </source>
</evidence>
<feature type="region of interest" description="Disordered" evidence="6">
    <location>
        <begin position="25"/>
        <end position="94"/>
    </location>
</feature>
<dbReference type="PANTHER" id="PTHR10239:SF28">
    <property type="entry name" value="ISTHMIN-2"/>
    <property type="match status" value="1"/>
</dbReference>
<reference evidence="9 10" key="1">
    <citation type="journal article" date="2020" name="Nature">
        <title>Six reference-quality genomes reveal evolution of bat adaptations.</title>
        <authorList>
            <person name="Jebb D."/>
            <person name="Huang Z."/>
            <person name="Pippel M."/>
            <person name="Hughes G.M."/>
            <person name="Lavrichenko K."/>
            <person name="Devanna P."/>
            <person name="Winkler S."/>
            <person name="Jermiin L.S."/>
            <person name="Skirmuntt E.C."/>
            <person name="Katzourakis A."/>
            <person name="Burkitt-Gray L."/>
            <person name="Ray D.A."/>
            <person name="Sullivan K.A.M."/>
            <person name="Roscito J.G."/>
            <person name="Kirilenko B.M."/>
            <person name="Davalos L.M."/>
            <person name="Corthals A.P."/>
            <person name="Power M.L."/>
            <person name="Jones G."/>
            <person name="Ransome R.D."/>
            <person name="Dechmann D.K.N."/>
            <person name="Locatelli A.G."/>
            <person name="Puechmaille S.J."/>
            <person name="Fedrigo O."/>
            <person name="Jarvis E.D."/>
            <person name="Hiller M."/>
            <person name="Vernes S.C."/>
            <person name="Myers E.W."/>
            <person name="Teeling E.C."/>
        </authorList>
    </citation>
    <scope>NUCLEOTIDE SEQUENCE [LARGE SCALE GENOMIC DNA]</scope>
    <source>
        <strain evidence="9">MPipKuh1</strain>
        <tissue evidence="9">Flight muscle</tissue>
    </source>
</reference>
<dbReference type="EMBL" id="JACAGB010000001">
    <property type="protein sequence ID" value="KAF6392263.1"/>
    <property type="molecule type" value="Genomic_DNA"/>
</dbReference>
<dbReference type="OrthoDB" id="9930623at2759"/>
<dbReference type="SMART" id="SM00209">
    <property type="entry name" value="TSP1"/>
    <property type="match status" value="1"/>
</dbReference>
<keyword evidence="3" id="KW-0964">Secreted</keyword>
<keyword evidence="5" id="KW-1015">Disulfide bond</keyword>
<evidence type="ECO:0000313" key="10">
    <source>
        <dbReference type="Proteomes" id="UP000558488"/>
    </source>
</evidence>
<feature type="compositionally biased region" description="Basic and acidic residues" evidence="6">
    <location>
        <begin position="167"/>
        <end position="183"/>
    </location>
</feature>
<evidence type="ECO:0000256" key="3">
    <source>
        <dbReference type="ARBA" id="ARBA00022525"/>
    </source>
</evidence>
<dbReference type="InterPro" id="IPR005533">
    <property type="entry name" value="AMOP_dom"/>
</dbReference>
<evidence type="ECO:0000256" key="1">
    <source>
        <dbReference type="ARBA" id="ARBA00004613"/>
    </source>
</evidence>
<evidence type="ECO:0000313" key="9">
    <source>
        <dbReference type="EMBL" id="KAF6392263.1"/>
    </source>
</evidence>
<keyword evidence="10" id="KW-1185">Reference proteome</keyword>
<dbReference type="InterPro" id="IPR036383">
    <property type="entry name" value="TSP1_rpt_sf"/>
</dbReference>
<feature type="compositionally biased region" description="Acidic residues" evidence="6">
    <location>
        <begin position="184"/>
        <end position="205"/>
    </location>
</feature>
<gene>
    <name evidence="9" type="ORF">mPipKuh1_006838</name>
</gene>
<comment type="subcellular location">
    <subcellularLocation>
        <location evidence="1">Secreted</location>
    </subcellularLocation>
</comment>
<evidence type="ECO:0000259" key="8">
    <source>
        <dbReference type="PROSITE" id="PS50856"/>
    </source>
</evidence>
<feature type="chain" id="PRO_5029461188" evidence="7">
    <location>
        <begin position="27"/>
        <end position="485"/>
    </location>
</feature>
<accession>A0A7J8B0E5</accession>
<sequence>MPRLPGRAGLLLGAVLLAALLAEGWGLPTKTPGGSRLRSQARPAEVSASPDPSSPREEEETPLQAGPQRHKHWVITEPAALTPEDTAPPGTQEDTPLLLELQTLPGLANTDLSTSNPDIQVTIEVVEDPQAKVEKDVLVKPSNVWPFGWLSTAMETSRSLLQDYLRGEESGSSLKDRAPREEEKAEEEEAEEEEAEKEEEEEDYLIDYEYSEIEEQEDNDEEDDNKEQGWLYPFRDFYDDEPPEEWGPWSPCSGSCGNSTQQRTRSCGFACTITQTKDCDLPHCPGAKDKDPSDLPSEEWPLLAFNATDTVDPGVDHCEKWLNCKSDFLDKYLSEVQQDLPSCPCTYPREAAHKTMSLQDKHTGRSVQWRDASGPGERLDIYKPTASHCLRSLLSQDSKTLAAQHCCYDSSHRLLTRGKGAGAPHLISGDVSPELHFRVDRMPWIMCKGDWSRYHSVRPPNNGLACPANPPEPEYLAQLQEAKEY</sequence>
<dbReference type="SMART" id="SM00723">
    <property type="entry name" value="AMOP"/>
    <property type="match status" value="1"/>
</dbReference>
<protein>
    <submittedName>
        <fullName evidence="9">Isthmin 2</fullName>
    </submittedName>
</protein>
<dbReference type="Gene3D" id="2.20.100.10">
    <property type="entry name" value="Thrombospondin type-1 (TSP1) repeat"/>
    <property type="match status" value="1"/>
</dbReference>
<keyword evidence="4 7" id="KW-0732">Signal</keyword>